<reference evidence="4" key="1">
    <citation type="submission" date="2016-11" db="UniProtKB">
        <authorList>
            <consortium name="WormBaseParasite"/>
        </authorList>
    </citation>
    <scope>IDENTIFICATION</scope>
</reference>
<name>A0A1I7ZX72_9BILA</name>
<dbReference type="Proteomes" id="UP000095287">
    <property type="component" value="Unplaced"/>
</dbReference>
<evidence type="ECO:0000256" key="2">
    <source>
        <dbReference type="SAM" id="Phobius"/>
    </source>
</evidence>
<feature type="transmembrane region" description="Helical" evidence="2">
    <location>
        <begin position="217"/>
        <end position="236"/>
    </location>
</feature>
<feature type="compositionally biased region" description="Low complexity" evidence="1">
    <location>
        <begin position="148"/>
        <end position="164"/>
    </location>
</feature>
<feature type="compositionally biased region" description="Polar residues" evidence="1">
    <location>
        <begin position="183"/>
        <end position="202"/>
    </location>
</feature>
<evidence type="ECO:0000313" key="3">
    <source>
        <dbReference type="Proteomes" id="UP000095287"/>
    </source>
</evidence>
<accession>A0A1I7ZX72</accession>
<protein>
    <submittedName>
        <fullName evidence="4">Flocculation protein FLO11-like</fullName>
    </submittedName>
</protein>
<keyword evidence="2" id="KW-0812">Transmembrane</keyword>
<feature type="compositionally biased region" description="Basic and acidic residues" evidence="1">
    <location>
        <begin position="21"/>
        <end position="34"/>
    </location>
</feature>
<evidence type="ECO:0000256" key="1">
    <source>
        <dbReference type="SAM" id="MobiDB-lite"/>
    </source>
</evidence>
<feature type="region of interest" description="Disordered" evidence="1">
    <location>
        <begin position="1"/>
        <end position="103"/>
    </location>
</feature>
<dbReference type="WBParaSite" id="L893_g30478.t1">
    <property type="protein sequence ID" value="L893_g30478.t1"/>
    <property type="gene ID" value="L893_g30478"/>
</dbReference>
<feature type="compositionally biased region" description="Low complexity" evidence="1">
    <location>
        <begin position="62"/>
        <end position="77"/>
    </location>
</feature>
<keyword evidence="3" id="KW-1185">Reference proteome</keyword>
<evidence type="ECO:0000313" key="4">
    <source>
        <dbReference type="WBParaSite" id="L893_g30478.t1"/>
    </source>
</evidence>
<dbReference type="AlphaFoldDB" id="A0A1I7ZX72"/>
<feature type="compositionally biased region" description="Basic and acidic residues" evidence="1">
    <location>
        <begin position="1"/>
        <end position="13"/>
    </location>
</feature>
<feature type="region of interest" description="Disordered" evidence="1">
    <location>
        <begin position="137"/>
        <end position="202"/>
    </location>
</feature>
<keyword evidence="2" id="KW-1133">Transmembrane helix</keyword>
<keyword evidence="2" id="KW-0472">Membrane</keyword>
<proteinExistence type="predicted"/>
<organism evidence="3 4">
    <name type="scientific">Steinernema glaseri</name>
    <dbReference type="NCBI Taxonomy" id="37863"/>
    <lineage>
        <taxon>Eukaryota</taxon>
        <taxon>Metazoa</taxon>
        <taxon>Ecdysozoa</taxon>
        <taxon>Nematoda</taxon>
        <taxon>Chromadorea</taxon>
        <taxon>Rhabditida</taxon>
        <taxon>Tylenchina</taxon>
        <taxon>Panagrolaimomorpha</taxon>
        <taxon>Strongyloidoidea</taxon>
        <taxon>Steinernematidae</taxon>
        <taxon>Steinernema</taxon>
    </lineage>
</organism>
<sequence length="295" mass="32373">MPPKKQPEVEAEIRPISPVKGRPEKKLTETEVEFRPISPAKERKMKAAASKSPSRRGRPPGSTNKSPKTPRSSSRRASVTRKPVTEPARPASRSGTRTPKIEKEVKLTNKTIVVETPVIPRTTRVTRSAEVHALLHGSSKVETRASRSRAAALSANTASSSAPAVPQQMTSEEEKALRRRITAASSVSPSVTERNTEVTRSTGGNVKDAACKMFCSSAFKVVVGIFILFTVYYFTLKYFPNIKRDTTVFVTNNYYIVREQAAESFNKLYQSLPSMPQLQDISAPSEVPAEPAAES</sequence>